<dbReference type="AlphaFoldDB" id="A0A0A6P5T3"/>
<evidence type="ECO:0000313" key="1">
    <source>
        <dbReference type="EMBL" id="KHD06240.1"/>
    </source>
</evidence>
<gene>
    <name evidence="1" type="ORF">PN36_21755</name>
</gene>
<dbReference type="Proteomes" id="UP000030428">
    <property type="component" value="Unassembled WGS sequence"/>
</dbReference>
<protein>
    <submittedName>
        <fullName evidence="1">Uncharacterized protein</fullName>
    </submittedName>
</protein>
<name>A0A0A6P5T3_9GAMM</name>
<evidence type="ECO:0000313" key="2">
    <source>
        <dbReference type="Proteomes" id="UP000030428"/>
    </source>
</evidence>
<reference evidence="1 2" key="1">
    <citation type="journal article" date="2016" name="Front. Microbiol.">
        <title>Single-Cell (Meta-)Genomics of a Dimorphic Candidatus Thiomargarita nelsonii Reveals Genomic Plasticity.</title>
        <authorList>
            <person name="Flood B.E."/>
            <person name="Fliss P."/>
            <person name="Jones D.S."/>
            <person name="Dick G.J."/>
            <person name="Jain S."/>
            <person name="Kaster A.K."/>
            <person name="Winkel M."/>
            <person name="Mussmann M."/>
            <person name="Bailey J."/>
        </authorList>
    </citation>
    <scope>NUCLEOTIDE SEQUENCE [LARGE SCALE GENOMIC DNA]</scope>
    <source>
        <strain evidence="1">Hydrate Ridge</strain>
    </source>
</reference>
<accession>A0A0A6P5T3</accession>
<sequence length="142" mass="16254">MADSDSKMPGVVDRISQGIIELCEDKGVKYVILSKREIENYLPVEALTDDNKKNIYDAYCALNDTQKDYYDLKNGLENSAIQKGRIVGTQAALFSDLQGQQLRFLRRGFGSNNLYQLFDTQRDKITKATLEIRCRNQPNEYC</sequence>
<dbReference type="EMBL" id="JSZA02000098">
    <property type="protein sequence ID" value="KHD06240.1"/>
    <property type="molecule type" value="Genomic_DNA"/>
</dbReference>
<proteinExistence type="predicted"/>
<keyword evidence="2" id="KW-1185">Reference proteome</keyword>
<comment type="caution">
    <text evidence="1">The sequence shown here is derived from an EMBL/GenBank/DDBJ whole genome shotgun (WGS) entry which is preliminary data.</text>
</comment>
<organism evidence="1 2">
    <name type="scientific">Candidatus Thiomargarita nelsonii</name>
    <dbReference type="NCBI Taxonomy" id="1003181"/>
    <lineage>
        <taxon>Bacteria</taxon>
        <taxon>Pseudomonadati</taxon>
        <taxon>Pseudomonadota</taxon>
        <taxon>Gammaproteobacteria</taxon>
        <taxon>Thiotrichales</taxon>
        <taxon>Thiotrichaceae</taxon>
        <taxon>Thiomargarita</taxon>
    </lineage>
</organism>